<evidence type="ECO:0000313" key="1">
    <source>
        <dbReference type="EMBL" id="MBH8572954.1"/>
    </source>
</evidence>
<keyword evidence="2" id="KW-1185">Reference proteome</keyword>
<dbReference type="RefSeq" id="WP_214431776.1">
    <property type="nucleotide sequence ID" value="NZ_JAECZA010000021.1"/>
</dbReference>
<name>A0A8J7HZ20_9NOST</name>
<sequence>MKSAKVLSTFFPTQQRQLLQRREPHASLLKSGNPPTQLAPQRTGSLALSTQYGKSVRAKGKEIFSLFLSSTPCL</sequence>
<protein>
    <submittedName>
        <fullName evidence="1">Uncharacterized protein</fullName>
    </submittedName>
</protein>
<comment type="caution">
    <text evidence="1">The sequence shown here is derived from an EMBL/GenBank/DDBJ whole genome shotgun (WGS) entry which is preliminary data.</text>
</comment>
<gene>
    <name evidence="1" type="ORF">I8752_07965</name>
</gene>
<dbReference type="EMBL" id="JAECZA010000021">
    <property type="protein sequence ID" value="MBH8572954.1"/>
    <property type="molecule type" value="Genomic_DNA"/>
</dbReference>
<organism evidence="1 2">
    <name type="scientific">Dendronalium phyllosphericum CENA369</name>
    <dbReference type="NCBI Taxonomy" id="1725256"/>
    <lineage>
        <taxon>Bacteria</taxon>
        <taxon>Bacillati</taxon>
        <taxon>Cyanobacteriota</taxon>
        <taxon>Cyanophyceae</taxon>
        <taxon>Nostocales</taxon>
        <taxon>Nostocaceae</taxon>
        <taxon>Dendronalium</taxon>
        <taxon>Dendronalium phyllosphericum</taxon>
    </lineage>
</organism>
<dbReference type="AlphaFoldDB" id="A0A8J7HZ20"/>
<accession>A0A8J7HZ20</accession>
<proteinExistence type="predicted"/>
<evidence type="ECO:0000313" key="2">
    <source>
        <dbReference type="Proteomes" id="UP000662314"/>
    </source>
</evidence>
<dbReference type="Proteomes" id="UP000662314">
    <property type="component" value="Unassembled WGS sequence"/>
</dbReference>
<reference evidence="1 2" key="1">
    <citation type="journal article" date="2021" name="Int. J. Syst. Evol. Microbiol.">
        <title>Amazonocrinis nigriterrae gen. nov., sp. nov., Atlanticothrix silvestris gen. nov., sp. nov. and Dendronalium phyllosphericum gen. nov., sp. nov., nostocacean cyanobacteria from Brazilian environments.</title>
        <authorList>
            <person name="Alvarenga D.O."/>
            <person name="Andreote A.P.D."/>
            <person name="Branco L.H.Z."/>
            <person name="Delbaje E."/>
            <person name="Cruz R.B."/>
            <person name="Varani A.M."/>
            <person name="Fiore M.F."/>
        </authorList>
    </citation>
    <scope>NUCLEOTIDE SEQUENCE [LARGE SCALE GENOMIC DNA]</scope>
    <source>
        <strain evidence="1 2">CENA369</strain>
    </source>
</reference>